<evidence type="ECO:0000256" key="11">
    <source>
        <dbReference type="HAMAP-Rule" id="MF_00225"/>
    </source>
</evidence>
<comment type="catalytic activity">
    <reaction evidence="10 11">
        <text>(S)-dihydroorotate + a quinone = orotate + a quinol</text>
        <dbReference type="Rhea" id="RHEA:30187"/>
        <dbReference type="ChEBI" id="CHEBI:24646"/>
        <dbReference type="ChEBI" id="CHEBI:30839"/>
        <dbReference type="ChEBI" id="CHEBI:30864"/>
        <dbReference type="ChEBI" id="CHEBI:132124"/>
        <dbReference type="EC" id="1.3.5.2"/>
    </reaction>
</comment>
<feature type="binding site" evidence="11">
    <location>
        <position position="140"/>
    </location>
    <ligand>
        <name>FMN</name>
        <dbReference type="ChEBI" id="CHEBI:58210"/>
    </ligand>
</feature>
<comment type="cofactor">
    <cofactor evidence="11">
        <name>FMN</name>
        <dbReference type="ChEBI" id="CHEBI:58210"/>
    </cofactor>
    <text evidence="11">Binds 1 FMN per subunit.</text>
</comment>
<dbReference type="PIRSF" id="PIRSF000164">
    <property type="entry name" value="DHO_oxidase"/>
    <property type="match status" value="1"/>
</dbReference>
<feature type="binding site" evidence="11">
    <location>
        <position position="176"/>
    </location>
    <ligand>
        <name>substrate</name>
    </ligand>
</feature>
<feature type="binding site" evidence="11">
    <location>
        <position position="294"/>
    </location>
    <ligand>
        <name>FMN</name>
        <dbReference type="ChEBI" id="CHEBI:58210"/>
    </ligand>
</feature>
<dbReference type="NCBIfam" id="NF003652">
    <property type="entry name" value="PRK05286.2-5"/>
    <property type="match status" value="1"/>
</dbReference>
<comment type="subcellular location">
    <subcellularLocation>
        <location evidence="11">Cell membrane</location>
        <topology evidence="11">Peripheral membrane protein</topology>
    </subcellularLocation>
    <subcellularLocation>
        <location evidence="2">Membrane</location>
    </subcellularLocation>
</comment>
<gene>
    <name evidence="11" type="primary">pyrD</name>
    <name evidence="13" type="ORF">ACFSKO_15015</name>
</gene>
<reference evidence="14" key="1">
    <citation type="journal article" date="2019" name="Int. J. Syst. Evol. Microbiol.">
        <title>The Global Catalogue of Microorganisms (GCM) 10K type strain sequencing project: providing services to taxonomists for standard genome sequencing and annotation.</title>
        <authorList>
            <consortium name="The Broad Institute Genomics Platform"/>
            <consortium name="The Broad Institute Genome Sequencing Center for Infectious Disease"/>
            <person name="Wu L."/>
            <person name="Ma J."/>
        </authorList>
    </citation>
    <scope>NUCLEOTIDE SEQUENCE [LARGE SCALE GENOMIC DNA]</scope>
    <source>
        <strain evidence="14">CGMCC 4.7192</strain>
    </source>
</reference>
<name>A0ABW5BLA2_9PROT</name>
<dbReference type="RefSeq" id="WP_380253069.1">
    <property type="nucleotide sequence ID" value="NZ_JBHUII010000008.1"/>
</dbReference>
<feature type="binding site" evidence="11">
    <location>
        <begin position="109"/>
        <end position="113"/>
    </location>
    <ligand>
        <name>substrate</name>
    </ligand>
</feature>
<comment type="caution">
    <text evidence="13">The sequence shown here is derived from an EMBL/GenBank/DDBJ whole genome shotgun (WGS) entry which is preliminary data.</text>
</comment>
<feature type="active site" description="Nucleophile" evidence="11">
    <location>
        <position position="174"/>
    </location>
</feature>
<evidence type="ECO:0000256" key="6">
    <source>
        <dbReference type="ARBA" id="ARBA00022643"/>
    </source>
</evidence>
<dbReference type="PANTHER" id="PTHR48109:SF4">
    <property type="entry name" value="DIHYDROOROTATE DEHYDROGENASE (QUINONE), MITOCHONDRIAL"/>
    <property type="match status" value="1"/>
</dbReference>
<feature type="binding site" evidence="11">
    <location>
        <begin position="315"/>
        <end position="316"/>
    </location>
    <ligand>
        <name>FMN</name>
        <dbReference type="ChEBI" id="CHEBI:58210"/>
    </ligand>
</feature>
<sequence length="353" mass="38335">MNSFRLVGPLIRLLDAEKAHTVTLWCLKKGLVPSRKAVVDPVLKTQVWGREFSNPLGLAAGFDKNAEVVRPMISQGFGFTEVGSITPRAQAGNPKPRIFRLSEDKAVINRMGFNNAGVEAAAENLEALRQYPLSGLLGVNLGKNKDTAIALDDYEIGAKQLCHYADYMVINVSSPNTPGLRSLQDRKELEILIVGVQRVLREEMGEKALPLVLKIAPDLTKEDKEDIAAVALELALDGLTITNTTIERPDTLKSKYCSETGGLSGAPLFDASTKVLFDMYRLTEGKIPLIGVGGISSGEQAYKKIRAGASLIQLYSALVYYGPPLVTEILEDLTKLIKHDGYQSVSEAVGADH</sequence>
<keyword evidence="11" id="KW-1003">Cell membrane</keyword>
<dbReference type="SUPFAM" id="SSF51395">
    <property type="entry name" value="FMN-linked oxidoreductases"/>
    <property type="match status" value="1"/>
</dbReference>
<dbReference type="GO" id="GO:0106430">
    <property type="term" value="F:dihydroorotate dehydrogenase (quinone) activity"/>
    <property type="evidence" value="ECO:0007669"/>
    <property type="project" value="UniProtKB-EC"/>
</dbReference>
<evidence type="ECO:0000259" key="12">
    <source>
        <dbReference type="Pfam" id="PF01180"/>
    </source>
</evidence>
<evidence type="ECO:0000256" key="1">
    <source>
        <dbReference type="ARBA" id="ARBA00003125"/>
    </source>
</evidence>
<dbReference type="InterPro" id="IPR012135">
    <property type="entry name" value="Dihydroorotate_DH_1_2"/>
</dbReference>
<evidence type="ECO:0000313" key="13">
    <source>
        <dbReference type="EMBL" id="MFD2206938.1"/>
    </source>
</evidence>
<keyword evidence="8 11" id="KW-0560">Oxidoreductase</keyword>
<accession>A0ABW5BLA2</accession>
<feature type="binding site" evidence="11">
    <location>
        <position position="64"/>
    </location>
    <ligand>
        <name>substrate</name>
    </ligand>
</feature>
<dbReference type="HAMAP" id="MF_00225">
    <property type="entry name" value="DHO_dh_type2"/>
    <property type="match status" value="1"/>
</dbReference>
<dbReference type="PROSITE" id="PS00911">
    <property type="entry name" value="DHODEHASE_1"/>
    <property type="match status" value="1"/>
</dbReference>
<dbReference type="InterPro" id="IPR005720">
    <property type="entry name" value="Dihydroorotate_DH_cat"/>
</dbReference>
<dbReference type="Pfam" id="PF01180">
    <property type="entry name" value="DHO_dh"/>
    <property type="match status" value="1"/>
</dbReference>
<comment type="pathway">
    <text evidence="3 11">Pyrimidine metabolism; UMP biosynthesis via de novo pathway; orotate from (S)-dihydroorotate (quinone route): step 1/1.</text>
</comment>
<dbReference type="InterPro" id="IPR001295">
    <property type="entry name" value="Dihydroorotate_DH_CS"/>
</dbReference>
<comment type="similarity">
    <text evidence="4 11">Belongs to the dihydroorotate dehydrogenase family. Type 2 subfamily.</text>
</comment>
<feature type="binding site" evidence="11">
    <location>
        <begin position="243"/>
        <end position="244"/>
    </location>
    <ligand>
        <name>substrate</name>
    </ligand>
</feature>
<dbReference type="Gene3D" id="3.20.20.70">
    <property type="entry name" value="Aldolase class I"/>
    <property type="match status" value="1"/>
</dbReference>
<dbReference type="InterPro" id="IPR013785">
    <property type="entry name" value="Aldolase_TIM"/>
</dbReference>
<dbReference type="NCBIfam" id="NF003645">
    <property type="entry name" value="PRK05286.1-2"/>
    <property type="match status" value="1"/>
</dbReference>
<feature type="binding site" evidence="11">
    <location>
        <position position="214"/>
    </location>
    <ligand>
        <name>FMN</name>
        <dbReference type="ChEBI" id="CHEBI:58210"/>
    </ligand>
</feature>
<proteinExistence type="inferred from homology"/>
<feature type="binding site" evidence="11">
    <location>
        <begin position="60"/>
        <end position="64"/>
    </location>
    <ligand>
        <name>FMN</name>
        <dbReference type="ChEBI" id="CHEBI:58210"/>
    </ligand>
</feature>
<dbReference type="InterPro" id="IPR050074">
    <property type="entry name" value="DHO_dehydrogenase"/>
</dbReference>
<keyword evidence="7 11" id="KW-0665">Pyrimidine biosynthesis</keyword>
<feature type="binding site" evidence="11">
    <location>
        <position position="242"/>
    </location>
    <ligand>
        <name>FMN</name>
        <dbReference type="ChEBI" id="CHEBI:58210"/>
    </ligand>
</feature>
<evidence type="ECO:0000256" key="10">
    <source>
        <dbReference type="ARBA" id="ARBA00048639"/>
    </source>
</evidence>
<feature type="domain" description="Dihydroorotate dehydrogenase catalytic" evidence="12">
    <location>
        <begin position="43"/>
        <end position="336"/>
    </location>
</feature>
<feature type="binding site" evidence="11">
    <location>
        <position position="171"/>
    </location>
    <ligand>
        <name>FMN</name>
        <dbReference type="ChEBI" id="CHEBI:58210"/>
    </ligand>
</feature>
<evidence type="ECO:0000256" key="9">
    <source>
        <dbReference type="ARBA" id="ARBA00023136"/>
    </source>
</evidence>
<evidence type="ECO:0000256" key="5">
    <source>
        <dbReference type="ARBA" id="ARBA00022630"/>
    </source>
</evidence>
<keyword evidence="9 11" id="KW-0472">Membrane</keyword>
<evidence type="ECO:0000313" key="14">
    <source>
        <dbReference type="Proteomes" id="UP001597294"/>
    </source>
</evidence>
<dbReference type="EC" id="1.3.5.2" evidence="11"/>
<dbReference type="Proteomes" id="UP001597294">
    <property type="component" value="Unassembled WGS sequence"/>
</dbReference>
<keyword evidence="5 11" id="KW-0285">Flavoprotein</keyword>
<evidence type="ECO:0000256" key="7">
    <source>
        <dbReference type="ARBA" id="ARBA00022975"/>
    </source>
</evidence>
<dbReference type="InterPro" id="IPR005719">
    <property type="entry name" value="Dihydroorotate_DH_2"/>
</dbReference>
<protein>
    <recommendedName>
        <fullName evidence="11">Dihydroorotate dehydrogenase (quinone)</fullName>
        <ecNumber evidence="11">1.3.5.2</ecNumber>
    </recommendedName>
    <alternativeName>
        <fullName evidence="11">DHOdehase</fullName>
        <shortName evidence="11">DHOD</shortName>
        <shortName evidence="11">DHODase</shortName>
    </alternativeName>
    <alternativeName>
        <fullName evidence="11">Dihydroorotate oxidase</fullName>
    </alternativeName>
</protein>
<keyword evidence="6 11" id="KW-0288">FMN</keyword>
<comment type="function">
    <text evidence="1 11">Catalyzes the conversion of dihydroorotate to orotate with quinone as electron acceptor.</text>
</comment>
<keyword evidence="14" id="KW-1185">Reference proteome</keyword>
<feature type="binding site" evidence="11">
    <location>
        <position position="84"/>
    </location>
    <ligand>
        <name>FMN</name>
        <dbReference type="ChEBI" id="CHEBI:58210"/>
    </ligand>
</feature>
<organism evidence="13 14">
    <name type="scientific">Kiloniella antarctica</name>
    <dbReference type="NCBI Taxonomy" id="1550907"/>
    <lineage>
        <taxon>Bacteria</taxon>
        <taxon>Pseudomonadati</taxon>
        <taxon>Pseudomonadota</taxon>
        <taxon>Alphaproteobacteria</taxon>
        <taxon>Rhodospirillales</taxon>
        <taxon>Kiloniellaceae</taxon>
        <taxon>Kiloniella</taxon>
    </lineage>
</organism>
<feature type="binding site" evidence="11">
    <location>
        <position position="171"/>
    </location>
    <ligand>
        <name>substrate</name>
    </ligand>
</feature>
<feature type="binding site" evidence="11">
    <location>
        <position position="265"/>
    </location>
    <ligand>
        <name>FMN</name>
        <dbReference type="ChEBI" id="CHEBI:58210"/>
    </ligand>
</feature>
<evidence type="ECO:0000256" key="4">
    <source>
        <dbReference type="ARBA" id="ARBA00005359"/>
    </source>
</evidence>
<dbReference type="EMBL" id="JBHUII010000008">
    <property type="protein sequence ID" value="MFD2206938.1"/>
    <property type="molecule type" value="Genomic_DNA"/>
</dbReference>
<dbReference type="CDD" id="cd04738">
    <property type="entry name" value="DHOD_2_like"/>
    <property type="match status" value="1"/>
</dbReference>
<comment type="subunit">
    <text evidence="11">Monomer.</text>
</comment>
<evidence type="ECO:0000256" key="2">
    <source>
        <dbReference type="ARBA" id="ARBA00004370"/>
    </source>
</evidence>
<dbReference type="NCBIfam" id="TIGR01036">
    <property type="entry name" value="pyrD_sub2"/>
    <property type="match status" value="1"/>
</dbReference>
<dbReference type="PROSITE" id="PS00912">
    <property type="entry name" value="DHODEHASE_2"/>
    <property type="match status" value="1"/>
</dbReference>
<evidence type="ECO:0000256" key="3">
    <source>
        <dbReference type="ARBA" id="ARBA00005161"/>
    </source>
</evidence>
<dbReference type="PANTHER" id="PTHR48109">
    <property type="entry name" value="DIHYDROOROTATE DEHYDROGENASE (QUINONE), MITOCHONDRIAL-RELATED"/>
    <property type="match status" value="1"/>
</dbReference>
<evidence type="ECO:0000256" key="8">
    <source>
        <dbReference type="ARBA" id="ARBA00023002"/>
    </source>
</evidence>